<comment type="caution">
    <text evidence="1">The sequence shown here is derived from an EMBL/GenBank/DDBJ whole genome shotgun (WGS) entry which is preliminary data.</text>
</comment>
<reference evidence="1 2" key="1">
    <citation type="submission" date="2016-08" db="EMBL/GenBank/DDBJ databases">
        <title>Draft genome sequence of Candidatus Piscirickettsia litoralis, from seawater.</title>
        <authorList>
            <person name="Wan X."/>
            <person name="Lee A.J."/>
            <person name="Hou S."/>
            <person name="Donachie S.P."/>
        </authorList>
    </citation>
    <scope>NUCLEOTIDE SEQUENCE [LARGE SCALE GENOMIC DNA]</scope>
    <source>
        <strain evidence="1 2">Y2</strain>
    </source>
</reference>
<evidence type="ECO:0000313" key="2">
    <source>
        <dbReference type="Proteomes" id="UP000094329"/>
    </source>
</evidence>
<organism evidence="1 2">
    <name type="scientific">Piscirickettsia litoralis</name>
    <dbReference type="NCBI Taxonomy" id="1891921"/>
    <lineage>
        <taxon>Bacteria</taxon>
        <taxon>Pseudomonadati</taxon>
        <taxon>Pseudomonadota</taxon>
        <taxon>Gammaproteobacteria</taxon>
        <taxon>Thiotrichales</taxon>
        <taxon>Piscirickettsiaceae</taxon>
        <taxon>Piscirickettsia</taxon>
    </lineage>
</organism>
<name>A0ABX2ZWE6_9GAMM</name>
<sequence>MNGEIEGLITQKFEGNLMPHIWYKNLRTSAGMADIVAITILADIVYWYRPRAIQEDDGTVTYHKRFKGLSKWFRPGYFSTKFGLTSRQVDDALRRLKKQGIIKYKKENVATDDGSTYFGAMRVEPIIDKVLEISSFELCANQQISVEENTDIRKSAHEYPEMRKRKNVNAQTDIRDIKEITKETSKEINNMRKSCATDTLRFDDFWSEYPIKKDKRRARNIWAKKKIDDIADDIISHVKQAKLNDKGWLDGFAPHPSTYLNGERWNDEIISREKENANSTRNLSTADLYEQNLYATAAAEPAKVIPNEKSRSGFCEADQSVLDVQQTSDGGW</sequence>
<accession>A0ABX2ZWE6</accession>
<protein>
    <submittedName>
        <fullName evidence="1">Uncharacterized protein</fullName>
    </submittedName>
</protein>
<dbReference type="EMBL" id="MDTU01000011">
    <property type="protein sequence ID" value="ODN40939.1"/>
    <property type="molecule type" value="Genomic_DNA"/>
</dbReference>
<proteinExistence type="predicted"/>
<gene>
    <name evidence="1" type="ORF">BGC07_18935</name>
</gene>
<dbReference type="RefSeq" id="WP_069314610.1">
    <property type="nucleotide sequence ID" value="NZ_MDTU01000011.1"/>
</dbReference>
<keyword evidence="2" id="KW-1185">Reference proteome</keyword>
<evidence type="ECO:0000313" key="1">
    <source>
        <dbReference type="EMBL" id="ODN40939.1"/>
    </source>
</evidence>
<dbReference type="Proteomes" id="UP000094329">
    <property type="component" value="Unassembled WGS sequence"/>
</dbReference>